<keyword evidence="4" id="KW-1185">Reference proteome</keyword>
<feature type="transmembrane region" description="Helical" evidence="2">
    <location>
        <begin position="77"/>
        <end position="95"/>
    </location>
</feature>
<sequence>MIVVDEENSGERSPLKSPNSDPTTQGGPPPPPPPPPPYAPGIQVVAAAQYSSYQPAPPRPPPVTVLVVRRETPQRRFLKAFGIALIIIFLWSAFVDSLDMAIGRNHRHRGNSTPRYEEKGGGLEWIVRDWYKSTPSAAVPPPCTCNHGTVPTTTTTGVVRVLPVDYPPTPRPQVEISIPTASQRSLEEQS</sequence>
<evidence type="ECO:0000313" key="4">
    <source>
        <dbReference type="Proteomes" id="UP000807469"/>
    </source>
</evidence>
<gene>
    <name evidence="3" type="ORF">BDN70DRAFT_879141</name>
</gene>
<dbReference type="Proteomes" id="UP000807469">
    <property type="component" value="Unassembled WGS sequence"/>
</dbReference>
<feature type="compositionally biased region" description="Polar residues" evidence="1">
    <location>
        <begin position="16"/>
        <end position="26"/>
    </location>
</feature>
<keyword evidence="2" id="KW-1133">Transmembrane helix</keyword>
<reference evidence="3" key="1">
    <citation type="submission" date="2020-11" db="EMBL/GenBank/DDBJ databases">
        <authorList>
            <consortium name="DOE Joint Genome Institute"/>
            <person name="Ahrendt S."/>
            <person name="Riley R."/>
            <person name="Andreopoulos W."/>
            <person name="Labutti K."/>
            <person name="Pangilinan J."/>
            <person name="Ruiz-Duenas F.J."/>
            <person name="Barrasa J.M."/>
            <person name="Sanchez-Garcia M."/>
            <person name="Camarero S."/>
            <person name="Miyauchi S."/>
            <person name="Serrano A."/>
            <person name="Linde D."/>
            <person name="Babiker R."/>
            <person name="Drula E."/>
            <person name="Ayuso-Fernandez I."/>
            <person name="Pacheco R."/>
            <person name="Padilla G."/>
            <person name="Ferreira P."/>
            <person name="Barriuso J."/>
            <person name="Kellner H."/>
            <person name="Castanera R."/>
            <person name="Alfaro M."/>
            <person name="Ramirez L."/>
            <person name="Pisabarro A.G."/>
            <person name="Kuo A."/>
            <person name="Tritt A."/>
            <person name="Lipzen A."/>
            <person name="He G."/>
            <person name="Yan M."/>
            <person name="Ng V."/>
            <person name="Cullen D."/>
            <person name="Martin F."/>
            <person name="Rosso M.-N."/>
            <person name="Henrissat B."/>
            <person name="Hibbett D."/>
            <person name="Martinez A.T."/>
            <person name="Grigoriev I.V."/>
        </authorList>
    </citation>
    <scope>NUCLEOTIDE SEQUENCE</scope>
    <source>
        <strain evidence="3">CIRM-BRFM 674</strain>
    </source>
</reference>
<comment type="caution">
    <text evidence="3">The sequence shown here is derived from an EMBL/GenBank/DDBJ whole genome shotgun (WGS) entry which is preliminary data.</text>
</comment>
<keyword evidence="2" id="KW-0812">Transmembrane</keyword>
<proteinExistence type="predicted"/>
<organism evidence="3 4">
    <name type="scientific">Pholiota conissans</name>
    <dbReference type="NCBI Taxonomy" id="109636"/>
    <lineage>
        <taxon>Eukaryota</taxon>
        <taxon>Fungi</taxon>
        <taxon>Dikarya</taxon>
        <taxon>Basidiomycota</taxon>
        <taxon>Agaricomycotina</taxon>
        <taxon>Agaricomycetes</taxon>
        <taxon>Agaricomycetidae</taxon>
        <taxon>Agaricales</taxon>
        <taxon>Agaricineae</taxon>
        <taxon>Strophariaceae</taxon>
        <taxon>Pholiota</taxon>
    </lineage>
</organism>
<accession>A0A9P5Z2S3</accession>
<protein>
    <submittedName>
        <fullName evidence="3">Uncharacterized protein</fullName>
    </submittedName>
</protein>
<dbReference type="OrthoDB" id="3027651at2759"/>
<evidence type="ECO:0000313" key="3">
    <source>
        <dbReference type="EMBL" id="KAF9479069.1"/>
    </source>
</evidence>
<dbReference type="AlphaFoldDB" id="A0A9P5Z2S3"/>
<feature type="compositionally biased region" description="Pro residues" evidence="1">
    <location>
        <begin position="27"/>
        <end position="39"/>
    </location>
</feature>
<feature type="region of interest" description="Disordered" evidence="1">
    <location>
        <begin position="1"/>
        <end position="41"/>
    </location>
</feature>
<dbReference type="EMBL" id="MU155220">
    <property type="protein sequence ID" value="KAF9479069.1"/>
    <property type="molecule type" value="Genomic_DNA"/>
</dbReference>
<feature type="region of interest" description="Disordered" evidence="1">
    <location>
        <begin position="170"/>
        <end position="190"/>
    </location>
</feature>
<evidence type="ECO:0000256" key="2">
    <source>
        <dbReference type="SAM" id="Phobius"/>
    </source>
</evidence>
<name>A0A9P5Z2S3_9AGAR</name>
<evidence type="ECO:0000256" key="1">
    <source>
        <dbReference type="SAM" id="MobiDB-lite"/>
    </source>
</evidence>
<keyword evidence="2" id="KW-0472">Membrane</keyword>